<dbReference type="InterPro" id="IPR016690">
    <property type="entry name" value="TSEN34"/>
</dbReference>
<feature type="active site" evidence="12">
    <location>
        <position position="246"/>
    </location>
</feature>
<dbReference type="EMBL" id="CAJVPQ010003717">
    <property type="protein sequence ID" value="CAG8635584.1"/>
    <property type="molecule type" value="Genomic_DNA"/>
</dbReference>
<evidence type="ECO:0000313" key="16">
    <source>
        <dbReference type="EMBL" id="CAG8635584.1"/>
    </source>
</evidence>
<comment type="subunit">
    <text evidence="9">tRNA splicing endonuclease is a heterotetramer composed of TSEN2, TSEN15, TSEN34/LENG5 and TSEN54. tRNA splicing endonuclease complex also contains proteins of the pre-mRNA 3'-end processing machinery such as CLP1, CPSF1, CPSF4 and CSTF2.</text>
</comment>
<feature type="region of interest" description="Disordered" evidence="13">
    <location>
        <begin position="84"/>
        <end position="103"/>
    </location>
</feature>
<dbReference type="PANTHER" id="PTHR13070:SF0">
    <property type="entry name" value="TRNA-SPLICING ENDONUCLEASE SUBUNIT SEN34"/>
    <property type="match status" value="1"/>
</dbReference>
<dbReference type="InterPro" id="IPR006676">
    <property type="entry name" value="tRNA_splic"/>
</dbReference>
<feature type="active site" evidence="12">
    <location>
        <position position="238"/>
    </location>
</feature>
<keyword evidence="4" id="KW-0507">mRNA processing</keyword>
<feature type="non-terminal residue" evidence="16">
    <location>
        <position position="1"/>
    </location>
</feature>
<proteinExistence type="inferred from homology"/>
<dbReference type="PIRSF" id="PIRSF017250">
    <property type="entry name" value="tRNA_splic_SEN34"/>
    <property type="match status" value="1"/>
</dbReference>
<evidence type="ECO:0000256" key="6">
    <source>
        <dbReference type="ARBA" id="ARBA00023239"/>
    </source>
</evidence>
<keyword evidence="7" id="KW-0539">Nucleus</keyword>
<feature type="compositionally biased region" description="Basic and acidic residues" evidence="13">
    <location>
        <begin position="94"/>
        <end position="103"/>
    </location>
</feature>
<evidence type="ECO:0000256" key="9">
    <source>
        <dbReference type="ARBA" id="ARBA00064779"/>
    </source>
</evidence>
<dbReference type="GO" id="GO:0000214">
    <property type="term" value="C:tRNA-intron endonuclease complex"/>
    <property type="evidence" value="ECO:0007669"/>
    <property type="project" value="InterPro"/>
</dbReference>
<evidence type="ECO:0000313" key="17">
    <source>
        <dbReference type="Proteomes" id="UP000789570"/>
    </source>
</evidence>
<dbReference type="SUPFAM" id="SSF53032">
    <property type="entry name" value="tRNA-intron endonuclease catalytic domain-like"/>
    <property type="match status" value="1"/>
</dbReference>
<feature type="active site" evidence="12">
    <location>
        <position position="277"/>
    </location>
</feature>
<dbReference type="PANTHER" id="PTHR13070">
    <property type="entry name" value="TRNA-SPLICING ENDONUCLEASE SUBUNIT SEN34-RELATED"/>
    <property type="match status" value="1"/>
</dbReference>
<keyword evidence="6" id="KW-0456">Lyase</keyword>
<keyword evidence="17" id="KW-1185">Reference proteome</keyword>
<dbReference type="GO" id="GO:0000379">
    <property type="term" value="P:tRNA-type intron splice site recognition and cleavage"/>
    <property type="evidence" value="ECO:0007669"/>
    <property type="project" value="InterPro"/>
</dbReference>
<evidence type="ECO:0000256" key="1">
    <source>
        <dbReference type="ARBA" id="ARBA00004604"/>
    </source>
</evidence>
<dbReference type="CDD" id="cd22363">
    <property type="entry name" value="tRNA-intron_lyase_C"/>
    <property type="match status" value="1"/>
</dbReference>
<name>A0A9N9GYD8_9GLOM</name>
<accession>A0A9N9GYD8</accession>
<evidence type="ECO:0000256" key="5">
    <source>
        <dbReference type="ARBA" id="ARBA00022694"/>
    </source>
</evidence>
<dbReference type="GO" id="GO:0005730">
    <property type="term" value="C:nucleolus"/>
    <property type="evidence" value="ECO:0007669"/>
    <property type="project" value="UniProtKB-SubCell"/>
</dbReference>
<comment type="catalytic activity">
    <reaction evidence="8">
        <text>pretRNA = a 3'-half-tRNA molecule with a 5'-OH end + a 5'-half-tRNA molecule with a 2',3'-cyclic phosphate end + an intron with a 2',3'-cyclic phosphate and a 5'-hydroxyl terminus.</text>
        <dbReference type="EC" id="4.6.1.16"/>
    </reaction>
</comment>
<dbReference type="InterPro" id="IPR059049">
    <property type="entry name" value="TSEN34_N"/>
</dbReference>
<dbReference type="NCBIfam" id="TIGR00324">
    <property type="entry name" value="endA"/>
    <property type="match status" value="1"/>
</dbReference>
<dbReference type="Pfam" id="PF26577">
    <property type="entry name" value="TSEN34_N"/>
    <property type="match status" value="1"/>
</dbReference>
<organism evidence="16 17">
    <name type="scientific">Funneliformis caledonium</name>
    <dbReference type="NCBI Taxonomy" id="1117310"/>
    <lineage>
        <taxon>Eukaryota</taxon>
        <taxon>Fungi</taxon>
        <taxon>Fungi incertae sedis</taxon>
        <taxon>Mucoromycota</taxon>
        <taxon>Glomeromycotina</taxon>
        <taxon>Glomeromycetes</taxon>
        <taxon>Glomerales</taxon>
        <taxon>Glomeraceae</taxon>
        <taxon>Funneliformis</taxon>
    </lineage>
</organism>
<feature type="domain" description="tRNA intron endonuclease catalytic" evidence="14">
    <location>
        <begin position="210"/>
        <end position="289"/>
    </location>
</feature>
<evidence type="ECO:0000256" key="13">
    <source>
        <dbReference type="SAM" id="MobiDB-lite"/>
    </source>
</evidence>
<keyword evidence="5" id="KW-0819">tRNA processing</keyword>
<dbReference type="InterPro" id="IPR006677">
    <property type="entry name" value="tRNA_intron_Endonuc_cat-like"/>
</dbReference>
<comment type="similarity">
    <text evidence="2">Belongs to the tRNA-intron endonuclease family.</text>
</comment>
<dbReference type="OrthoDB" id="48041at2759"/>
<protein>
    <recommendedName>
        <fullName evidence="11">tRNA-splicing endonuclease subunit SEN34</fullName>
        <ecNumber evidence="3">4.6.1.16</ecNumber>
    </recommendedName>
    <alternativeName>
        <fullName evidence="10">tRNA-splicing endonuclease subunit Sen34</fullName>
    </alternativeName>
</protein>
<dbReference type="EC" id="4.6.1.16" evidence="3"/>
<comment type="caution">
    <text evidence="16">The sequence shown here is derived from an EMBL/GenBank/DDBJ whole genome shotgun (WGS) entry which is preliminary data.</text>
</comment>
<feature type="domain" description="TSEN34 N-terminal" evidence="15">
    <location>
        <begin position="10"/>
        <end position="78"/>
    </location>
</feature>
<evidence type="ECO:0000259" key="15">
    <source>
        <dbReference type="Pfam" id="PF26577"/>
    </source>
</evidence>
<dbReference type="GO" id="GO:0006397">
    <property type="term" value="P:mRNA processing"/>
    <property type="evidence" value="ECO:0007669"/>
    <property type="project" value="UniProtKB-KW"/>
</dbReference>
<evidence type="ECO:0000256" key="7">
    <source>
        <dbReference type="ARBA" id="ARBA00023242"/>
    </source>
</evidence>
<evidence type="ECO:0000259" key="14">
    <source>
        <dbReference type="Pfam" id="PF01974"/>
    </source>
</evidence>
<evidence type="ECO:0000256" key="12">
    <source>
        <dbReference type="PIRSR" id="PIRSR017250-50"/>
    </source>
</evidence>
<dbReference type="InterPro" id="IPR011856">
    <property type="entry name" value="tRNA_endonuc-like_dom_sf"/>
</dbReference>
<evidence type="ECO:0000256" key="3">
    <source>
        <dbReference type="ARBA" id="ARBA00012573"/>
    </source>
</evidence>
<dbReference type="FunFam" id="3.40.1350.10:FF:000002">
    <property type="entry name" value="tRNA-splicing endonuclease subunit Sen34"/>
    <property type="match status" value="1"/>
</dbReference>
<evidence type="ECO:0000256" key="10">
    <source>
        <dbReference type="ARBA" id="ARBA00070643"/>
    </source>
</evidence>
<gene>
    <name evidence="16" type="ORF">FCALED_LOCUS10294</name>
</gene>
<evidence type="ECO:0000256" key="4">
    <source>
        <dbReference type="ARBA" id="ARBA00022664"/>
    </source>
</evidence>
<dbReference type="Proteomes" id="UP000789570">
    <property type="component" value="Unassembled WGS sequence"/>
</dbReference>
<comment type="subcellular location">
    <subcellularLocation>
        <location evidence="1">Nucleus</location>
        <location evidence="1">Nucleolus</location>
    </subcellularLocation>
</comment>
<evidence type="ECO:0000256" key="2">
    <source>
        <dbReference type="ARBA" id="ARBA00008078"/>
    </source>
</evidence>
<evidence type="ECO:0000256" key="8">
    <source>
        <dbReference type="ARBA" id="ARBA00034031"/>
    </source>
</evidence>
<dbReference type="AlphaFoldDB" id="A0A9N9GYD8"/>
<dbReference type="GO" id="GO:0000213">
    <property type="term" value="F:tRNA-intron lyase activity"/>
    <property type="evidence" value="ECO:0007669"/>
    <property type="project" value="UniProtKB-EC"/>
</dbReference>
<dbReference type="Gene3D" id="3.40.1350.10">
    <property type="match status" value="1"/>
</dbReference>
<dbReference type="GO" id="GO:0003676">
    <property type="term" value="F:nucleic acid binding"/>
    <property type="evidence" value="ECO:0007669"/>
    <property type="project" value="InterPro"/>
</dbReference>
<evidence type="ECO:0000256" key="11">
    <source>
        <dbReference type="ARBA" id="ARBA00070870"/>
    </source>
</evidence>
<dbReference type="InterPro" id="IPR036167">
    <property type="entry name" value="tRNA_intron_Endo_cat-like_sf"/>
</dbReference>
<dbReference type="Pfam" id="PF01974">
    <property type="entry name" value="tRNA_int_endo"/>
    <property type="match status" value="1"/>
</dbReference>
<sequence>EKQLMPPFKVYICCNKKAIIWDIEAIRFLRENYRIVGSFIGCLPRYPLQNQLFGLPMTLMPEEVTLLLSKGIIVLVDDAKSHRSPTQAQIEESEQMRSQEENKQLQEYIKSIEKKKLKIELLRKNNDSSQPNDPKENDIPLQQKQEVQDQQNSLDLENQTSKRSGFAPLINIKTTSSFPWYNDNGNCYSSIDIAKQNNLWVWPNVQKDIQKYKVYCDLWDQGYYITSGIKFGGDYLLYPGDPLRYHSHYIATVLDIDRIISPMDIITFGRLGTAVKKSYMLCSWDQQQDKAVYHCLEWSGFG</sequence>
<reference evidence="16" key="1">
    <citation type="submission" date="2021-06" db="EMBL/GenBank/DDBJ databases">
        <authorList>
            <person name="Kallberg Y."/>
            <person name="Tangrot J."/>
            <person name="Rosling A."/>
        </authorList>
    </citation>
    <scope>NUCLEOTIDE SEQUENCE</scope>
    <source>
        <strain evidence="16">UK204</strain>
    </source>
</reference>